<evidence type="ECO:0000313" key="2">
    <source>
        <dbReference type="Proteomes" id="UP000054007"/>
    </source>
</evidence>
<protein>
    <recommendedName>
        <fullName evidence="3">DUF659 domain-containing protein</fullName>
    </recommendedName>
</protein>
<dbReference type="STRING" id="1314674.A0A0D7AS87"/>
<proteinExistence type="predicted"/>
<dbReference type="Proteomes" id="UP000054007">
    <property type="component" value="Unassembled WGS sequence"/>
</dbReference>
<gene>
    <name evidence="1" type="ORF">CYLTODRAFT_460140</name>
</gene>
<dbReference type="OrthoDB" id="3270520at2759"/>
<dbReference type="EMBL" id="KN881058">
    <property type="protein sequence ID" value="KIY61097.1"/>
    <property type="molecule type" value="Genomic_DNA"/>
</dbReference>
<evidence type="ECO:0000313" key="1">
    <source>
        <dbReference type="EMBL" id="KIY61097.1"/>
    </source>
</evidence>
<evidence type="ECO:0008006" key="3">
    <source>
        <dbReference type="Google" id="ProtNLM"/>
    </source>
</evidence>
<organism evidence="1 2">
    <name type="scientific">Cylindrobasidium torrendii FP15055 ss-10</name>
    <dbReference type="NCBI Taxonomy" id="1314674"/>
    <lineage>
        <taxon>Eukaryota</taxon>
        <taxon>Fungi</taxon>
        <taxon>Dikarya</taxon>
        <taxon>Basidiomycota</taxon>
        <taxon>Agaricomycotina</taxon>
        <taxon>Agaricomycetes</taxon>
        <taxon>Agaricomycetidae</taxon>
        <taxon>Agaricales</taxon>
        <taxon>Marasmiineae</taxon>
        <taxon>Physalacriaceae</taxon>
        <taxon>Cylindrobasidium</taxon>
    </lineage>
</organism>
<reference evidence="1 2" key="1">
    <citation type="journal article" date="2015" name="Fungal Genet. Biol.">
        <title>Evolution of novel wood decay mechanisms in Agaricales revealed by the genome sequences of Fistulina hepatica and Cylindrobasidium torrendii.</title>
        <authorList>
            <person name="Floudas D."/>
            <person name="Held B.W."/>
            <person name="Riley R."/>
            <person name="Nagy L.G."/>
            <person name="Koehler G."/>
            <person name="Ransdell A.S."/>
            <person name="Younus H."/>
            <person name="Chow J."/>
            <person name="Chiniquy J."/>
            <person name="Lipzen A."/>
            <person name="Tritt A."/>
            <person name="Sun H."/>
            <person name="Haridas S."/>
            <person name="LaButti K."/>
            <person name="Ohm R.A."/>
            <person name="Kues U."/>
            <person name="Blanchette R.A."/>
            <person name="Grigoriev I.V."/>
            <person name="Minto R.E."/>
            <person name="Hibbett D.S."/>
        </authorList>
    </citation>
    <scope>NUCLEOTIDE SEQUENCE [LARGE SCALE GENOMIC DNA]</scope>
    <source>
        <strain evidence="1 2">FP15055 ss-10</strain>
    </source>
</reference>
<sequence>MVVHLYIELNKVVMELEGKKYKITVAAITADAAGESRKARKMYGKSHPWVIVLDCFAHQVNLVVGDYFKSKLDDLKIVEQAVGLKWLRLKTMVLDRLLMKVLWAVLTRWTLYYQAFSQVLNMRFQVFSDNLAETNETKKIAEEMSAMEWFDIDAEGKEDDEEEPDVNPAMMQFIFGI</sequence>
<accession>A0A0D7AS87</accession>
<keyword evidence="2" id="KW-1185">Reference proteome</keyword>
<name>A0A0D7AS87_9AGAR</name>
<dbReference type="AlphaFoldDB" id="A0A0D7AS87"/>